<name>A0ACB8V1Q5_9EURO</name>
<gene>
    <name evidence="1" type="ORF">LOY88_001583</name>
</gene>
<accession>A0ACB8V1Q5</accession>
<reference evidence="1" key="1">
    <citation type="journal article" date="2022" name="bioRxiv">
        <title>Population genetic analysis of Ophidiomyces ophidiicola, the causative agent of snake fungal disease, indicates recent introductions to the USA.</title>
        <authorList>
            <person name="Ladner J.T."/>
            <person name="Palmer J.M."/>
            <person name="Ettinger C.L."/>
            <person name="Stajich J.E."/>
            <person name="Farrell T.M."/>
            <person name="Glorioso B.M."/>
            <person name="Lawson B."/>
            <person name="Price S.J."/>
            <person name="Stengle A.G."/>
            <person name="Grear D.A."/>
            <person name="Lorch J.M."/>
        </authorList>
    </citation>
    <scope>NUCLEOTIDE SEQUENCE</scope>
    <source>
        <strain evidence="1">NWHC 24266-5</strain>
    </source>
</reference>
<proteinExistence type="predicted"/>
<protein>
    <submittedName>
        <fullName evidence="1">Uncharacterized protein</fullName>
    </submittedName>
</protein>
<sequence length="580" mass="65902">MASEADNKNGADGEDCEAQEGIPRFEDPFIQKYLQSRTALIEEEKKKRHDVHFRGSLSPMVREACRIVDHVRARELKDVWTKGIRQDLGDDILFPGMMFRLAREKMEKTDLWKIMKRMPKGALLHGHLEAMVDLDVLVDQVLNLPGMYMASSGPLVSEEQLQVNDLDFKYISAAPESPQSSTLWGNEYQAWTYLAVQEVATSFPRQGIEGFRAWLKSRCTIGDEASLNHHHGIHAIWGIFGRTFQVIDSILYYEPIFRACLQRLLAELWEDGIRYVEFRLAFDFKFQKDQCDMIEEDYVEFFDVFNEEVNKFKASEAGKGFYGARMIWTTLRSYSNPKIIESMKECILTKREFPDLIAGFDLVGPEDAGRPLVDLLPVLLWFKKQCCLEETEIPFLFHAGECLGDGDETDQNLFDAILLGSRRIGHAFSLFKHPLLIDLVKEKKILIECCPISNEVLRLTSSIMAHPLPALLSRGVAVALCNDDPAVLGHGMNGLAHDFCQVLNGLENTGLSGIATMAENSIRWSCFEDQSQADWVSDIKAGITGGGLKADRLKNWNVDFERFCEWVVLEFGPDVPEEEH</sequence>
<organism evidence="1">
    <name type="scientific">Ophidiomyces ophidiicola</name>
    <dbReference type="NCBI Taxonomy" id="1387563"/>
    <lineage>
        <taxon>Eukaryota</taxon>
        <taxon>Fungi</taxon>
        <taxon>Dikarya</taxon>
        <taxon>Ascomycota</taxon>
        <taxon>Pezizomycotina</taxon>
        <taxon>Eurotiomycetes</taxon>
        <taxon>Eurotiomycetidae</taxon>
        <taxon>Onygenales</taxon>
        <taxon>Onygenaceae</taxon>
        <taxon>Ophidiomyces</taxon>
    </lineage>
</organism>
<dbReference type="EMBL" id="JALBCA010000017">
    <property type="protein sequence ID" value="KAI2390498.1"/>
    <property type="molecule type" value="Genomic_DNA"/>
</dbReference>
<comment type="caution">
    <text evidence="1">The sequence shown here is derived from an EMBL/GenBank/DDBJ whole genome shotgun (WGS) entry which is preliminary data.</text>
</comment>
<evidence type="ECO:0000313" key="1">
    <source>
        <dbReference type="EMBL" id="KAI2390498.1"/>
    </source>
</evidence>